<keyword evidence="1" id="KW-0175">Coiled coil</keyword>
<feature type="coiled-coil region" evidence="1">
    <location>
        <begin position="113"/>
        <end position="158"/>
    </location>
</feature>
<evidence type="ECO:0000313" key="3">
    <source>
        <dbReference type="Proteomes" id="UP001320178"/>
    </source>
</evidence>
<dbReference type="AlphaFoldDB" id="A0AAW4YVU4"/>
<protein>
    <recommendedName>
        <fullName evidence="4">Ribbon-helix-helix protein CopG domain-containing protein</fullName>
    </recommendedName>
</protein>
<name>A0AAW4YVU4_9GAMM</name>
<reference evidence="2" key="2">
    <citation type="journal article" date="2021" name="Front. Microbiol.">
        <title>Aerobic Denitrification and Heterotrophic Sulfur Oxidation in the Genus Halomonas Revealed by Six Novel Species Characterizations and Genome-Based Analysis.</title>
        <authorList>
            <person name="Wang L."/>
            <person name="Shao Z."/>
        </authorList>
    </citation>
    <scope>NUCLEOTIDE SEQUENCE</scope>
    <source>
        <strain evidence="2">MCCC 1A05776</strain>
    </source>
</reference>
<dbReference type="RefSeq" id="WP_234239899.1">
    <property type="nucleotide sequence ID" value="NZ_JABFTS010000006.1"/>
</dbReference>
<gene>
    <name evidence="2" type="ORF">HOP61_14645</name>
</gene>
<dbReference type="EMBL" id="JABFTS010000006">
    <property type="protein sequence ID" value="MCE8052534.1"/>
    <property type="molecule type" value="Genomic_DNA"/>
</dbReference>
<comment type="caution">
    <text evidence="2">The sequence shown here is derived from an EMBL/GenBank/DDBJ whole genome shotgun (WGS) entry which is preliminary data.</text>
</comment>
<evidence type="ECO:0000256" key="1">
    <source>
        <dbReference type="SAM" id="Coils"/>
    </source>
</evidence>
<accession>A0AAW4YVU4</accession>
<dbReference type="Proteomes" id="UP001320178">
    <property type="component" value="Unassembled WGS sequence"/>
</dbReference>
<evidence type="ECO:0008006" key="4">
    <source>
        <dbReference type="Google" id="ProtNLM"/>
    </source>
</evidence>
<evidence type="ECO:0000313" key="2">
    <source>
        <dbReference type="EMBL" id="MCE8052534.1"/>
    </source>
</evidence>
<sequence>MERCHAEHQSLLNWMSNENQDQIDWIVGYLYKKNMQALLGDFFTLDGSNQTLIKIFEKELSKAEFRELIRKMRAAWHQQSYRKKKGKQVSFQLPERTVSELEKIAKDRSQSRTQTLRQIIHDAANQNQRLNKQSKKKIETLQKNLKALSGEKAAAEKIRNRIINTLSEKLAEEVMLRSLYEEAMGPINKEELEEFKNEKFNETLLKRIEGILESISDIRLLRTGIKPIREHLSTIQTLLEDKTHSAGKTNI</sequence>
<reference evidence="2" key="1">
    <citation type="submission" date="2020-05" db="EMBL/GenBank/DDBJ databases">
        <authorList>
            <person name="Wang L."/>
            <person name="Shao Z."/>
        </authorList>
    </citation>
    <scope>NUCLEOTIDE SEQUENCE</scope>
    <source>
        <strain evidence="2">MCCC 1A05776</strain>
    </source>
</reference>
<proteinExistence type="predicted"/>
<organism evidence="2 3">
    <name type="scientific">Billgrantia desiderata</name>
    <dbReference type="NCBI Taxonomy" id="52021"/>
    <lineage>
        <taxon>Bacteria</taxon>
        <taxon>Pseudomonadati</taxon>
        <taxon>Pseudomonadota</taxon>
        <taxon>Gammaproteobacteria</taxon>
        <taxon>Oceanospirillales</taxon>
        <taxon>Halomonadaceae</taxon>
        <taxon>Billgrantia</taxon>
    </lineage>
</organism>